<organism evidence="1 2">
    <name type="scientific">Methanomethylovorans hollandica (strain DSM 15978 / NBRC 107637 / DMS1)</name>
    <dbReference type="NCBI Taxonomy" id="867904"/>
    <lineage>
        <taxon>Archaea</taxon>
        <taxon>Methanobacteriati</taxon>
        <taxon>Methanobacteriota</taxon>
        <taxon>Stenosarchaea group</taxon>
        <taxon>Methanomicrobia</taxon>
        <taxon>Methanosarcinales</taxon>
        <taxon>Methanosarcinaceae</taxon>
        <taxon>Methanomethylovorans</taxon>
    </lineage>
</organism>
<dbReference type="AlphaFoldDB" id="L0L0M9"/>
<dbReference type="EMBL" id="CP003362">
    <property type="protein sequence ID" value="AGB49789.1"/>
    <property type="molecule type" value="Genomic_DNA"/>
</dbReference>
<evidence type="ECO:0000313" key="2">
    <source>
        <dbReference type="Proteomes" id="UP000010866"/>
    </source>
</evidence>
<reference evidence="2" key="1">
    <citation type="submission" date="2012-02" db="EMBL/GenBank/DDBJ databases">
        <title>Complete sequence of chromosome of Methanomethylovorans hollandica DSM 15978.</title>
        <authorList>
            <person name="Lucas S."/>
            <person name="Copeland A."/>
            <person name="Lapidus A."/>
            <person name="Glavina del Rio T."/>
            <person name="Dalin E."/>
            <person name="Tice H."/>
            <person name="Bruce D."/>
            <person name="Goodwin L."/>
            <person name="Pitluck S."/>
            <person name="Peters L."/>
            <person name="Mikhailova N."/>
            <person name="Held B."/>
            <person name="Kyrpides N."/>
            <person name="Mavromatis K."/>
            <person name="Ivanova N."/>
            <person name="Brettin T."/>
            <person name="Detter J.C."/>
            <person name="Han C."/>
            <person name="Larimer F."/>
            <person name="Land M."/>
            <person name="Hauser L."/>
            <person name="Markowitz V."/>
            <person name="Cheng J.-F."/>
            <person name="Hugenholtz P."/>
            <person name="Woyke T."/>
            <person name="Wu D."/>
            <person name="Spring S."/>
            <person name="Schroeder M."/>
            <person name="Brambilla E."/>
            <person name="Klenk H.-P."/>
            <person name="Eisen J.A."/>
        </authorList>
    </citation>
    <scope>NUCLEOTIDE SEQUENCE [LARGE SCALE GENOMIC DNA]</scope>
    <source>
        <strain evidence="2">DSM 15978 / NBRC 107637 / DMS1</strain>
    </source>
</reference>
<sequence length="144" mass="16434">MSVEENLKLMKTLDDAWNSQDWDTFEKRHADHVEVFWPGQSEPTKGRTSHKEEAIAFFKIFPDNHVGNDPYKVLFGQGEWTCSVAEFTGTFKGPMTGADGTIIPPTGKSFKVEFCTVAHWINGEIVEEKLFYDKIELMKQIGLM</sequence>
<gene>
    <name evidence="1" type="ordered locus">Metho_1592</name>
</gene>
<accession>L0L0M9</accession>
<dbReference type="PANTHER" id="PTHR38436">
    <property type="entry name" value="POLYKETIDE CYCLASE SNOAL-LIKE DOMAIN"/>
    <property type="match status" value="1"/>
</dbReference>
<dbReference type="InterPro" id="IPR032710">
    <property type="entry name" value="NTF2-like_dom_sf"/>
</dbReference>
<dbReference type="HOGENOM" id="CLU_115830_1_0_2"/>
<dbReference type="Gene3D" id="3.10.450.50">
    <property type="match status" value="1"/>
</dbReference>
<dbReference type="PANTHER" id="PTHR38436:SF1">
    <property type="entry name" value="ESTER CYCLASE"/>
    <property type="match status" value="1"/>
</dbReference>
<dbReference type="SUPFAM" id="SSF54427">
    <property type="entry name" value="NTF2-like"/>
    <property type="match status" value="1"/>
</dbReference>
<dbReference type="STRING" id="867904.Metho_1592"/>
<proteinExistence type="predicted"/>
<keyword evidence="2" id="KW-1185">Reference proteome</keyword>
<evidence type="ECO:0000313" key="1">
    <source>
        <dbReference type="EMBL" id="AGB49789.1"/>
    </source>
</evidence>
<dbReference type="InterPro" id="IPR009959">
    <property type="entry name" value="Cyclase_SnoaL-like"/>
</dbReference>
<dbReference type="GO" id="GO:0030638">
    <property type="term" value="P:polyketide metabolic process"/>
    <property type="evidence" value="ECO:0007669"/>
    <property type="project" value="InterPro"/>
</dbReference>
<dbReference type="RefSeq" id="WP_015324954.1">
    <property type="nucleotide sequence ID" value="NC_019977.1"/>
</dbReference>
<dbReference type="KEGG" id="mhz:Metho_1592"/>
<protein>
    <submittedName>
        <fullName evidence="1">Putative ester cyclase</fullName>
    </submittedName>
</protein>
<dbReference type="Proteomes" id="UP000010866">
    <property type="component" value="Chromosome"/>
</dbReference>
<name>L0L0M9_METHD</name>
<dbReference type="Pfam" id="PF07366">
    <property type="entry name" value="SnoaL"/>
    <property type="match status" value="1"/>
</dbReference>
<dbReference type="OrthoDB" id="113947at2157"/>
<dbReference type="GeneID" id="14406105"/>